<protein>
    <submittedName>
        <fullName evidence="2">VOC family protein</fullName>
    </submittedName>
</protein>
<dbReference type="Gene3D" id="3.10.180.10">
    <property type="entry name" value="2,3-Dihydroxybiphenyl 1,2-Dioxygenase, domain 1"/>
    <property type="match status" value="1"/>
</dbReference>
<organism evidence="2 3">
    <name type="scientific">Ferrovibrio terrae</name>
    <dbReference type="NCBI Taxonomy" id="2594003"/>
    <lineage>
        <taxon>Bacteria</taxon>
        <taxon>Pseudomonadati</taxon>
        <taxon>Pseudomonadota</taxon>
        <taxon>Alphaproteobacteria</taxon>
        <taxon>Rhodospirillales</taxon>
        <taxon>Rhodospirillaceae</taxon>
        <taxon>Ferrovibrio</taxon>
    </lineage>
</organism>
<dbReference type="AlphaFoldDB" id="A0A516GYY2"/>
<evidence type="ECO:0000259" key="1">
    <source>
        <dbReference type="Pfam" id="PF13468"/>
    </source>
</evidence>
<dbReference type="InterPro" id="IPR025870">
    <property type="entry name" value="Glyoxalase-like_dom"/>
</dbReference>
<dbReference type="SUPFAM" id="SSF54593">
    <property type="entry name" value="Glyoxalase/Bleomycin resistance protein/Dihydroxybiphenyl dioxygenase"/>
    <property type="match status" value="1"/>
</dbReference>
<name>A0A516GYY2_9PROT</name>
<dbReference type="InterPro" id="IPR029068">
    <property type="entry name" value="Glyas_Bleomycin-R_OHBP_Dase"/>
</dbReference>
<dbReference type="KEGG" id="fer:FNB15_05290"/>
<dbReference type="OrthoDB" id="8451710at2"/>
<evidence type="ECO:0000313" key="2">
    <source>
        <dbReference type="EMBL" id="QDO96726.1"/>
    </source>
</evidence>
<sequence>MLQLDHITVITPSLAEGVAHVRSCLGIDVPFGRAHPDMGTHNHLLRLGESVYLEIIAVNADAPRPDRARWFGLDDQADVRADWDSGRRLRGWVARTNDIDAVLAGHETVLGRKVAFTSANGSFCFAIPEDGSLPLEGAAPSVIDRLGKPPSVAAMADAGARLQSVMLEHPEPARVIALYRSLGIADPPVVVSGERLRYRALIKTPNGLRELT</sequence>
<proteinExistence type="predicted"/>
<gene>
    <name evidence="2" type="ORF">FNB15_05290</name>
</gene>
<dbReference type="Proteomes" id="UP000317496">
    <property type="component" value="Chromosome"/>
</dbReference>
<evidence type="ECO:0000313" key="3">
    <source>
        <dbReference type="Proteomes" id="UP000317496"/>
    </source>
</evidence>
<accession>A0A516GYY2</accession>
<dbReference type="RefSeq" id="WP_144067707.1">
    <property type="nucleotide sequence ID" value="NZ_CP041636.1"/>
</dbReference>
<feature type="domain" description="Glyoxalase-like" evidence="1">
    <location>
        <begin position="4"/>
        <end position="182"/>
    </location>
</feature>
<reference evidence="2 3" key="1">
    <citation type="submission" date="2019-07" db="EMBL/GenBank/DDBJ databases">
        <title>Genome sequencing for Ferrovibrio sp. K5.</title>
        <authorList>
            <person name="Park S.-J."/>
        </authorList>
    </citation>
    <scope>NUCLEOTIDE SEQUENCE [LARGE SCALE GENOMIC DNA]</scope>
    <source>
        <strain evidence="2 3">K5</strain>
    </source>
</reference>
<dbReference type="Pfam" id="PF13468">
    <property type="entry name" value="Glyoxalase_3"/>
    <property type="match status" value="1"/>
</dbReference>
<keyword evidence="3" id="KW-1185">Reference proteome</keyword>
<dbReference type="EMBL" id="CP041636">
    <property type="protein sequence ID" value="QDO96726.1"/>
    <property type="molecule type" value="Genomic_DNA"/>
</dbReference>